<organism evidence="1 2">
    <name type="scientific">Xylaria bambusicola</name>
    <dbReference type="NCBI Taxonomy" id="326684"/>
    <lineage>
        <taxon>Eukaryota</taxon>
        <taxon>Fungi</taxon>
        <taxon>Dikarya</taxon>
        <taxon>Ascomycota</taxon>
        <taxon>Pezizomycotina</taxon>
        <taxon>Sordariomycetes</taxon>
        <taxon>Xylariomycetidae</taxon>
        <taxon>Xylariales</taxon>
        <taxon>Xylariaceae</taxon>
        <taxon>Xylaria</taxon>
    </lineage>
</organism>
<keyword evidence="2" id="KW-1185">Reference proteome</keyword>
<gene>
    <name evidence="1" type="ORF">RRF57_008580</name>
</gene>
<evidence type="ECO:0000313" key="2">
    <source>
        <dbReference type="Proteomes" id="UP001305414"/>
    </source>
</evidence>
<sequence>MPTRFILANRNTCRGHSLTKFPPRNSDVGIAAALDRADTSITLLEAACAFDEDPNYTDASRIFLEVFANQHVLQIQSQTLRSNILGQGSINSRIDERREERNIR</sequence>
<dbReference type="EMBL" id="JAWHQM010000027">
    <property type="protein sequence ID" value="KAK5632866.1"/>
    <property type="molecule type" value="Genomic_DNA"/>
</dbReference>
<reference evidence="1 2" key="1">
    <citation type="submission" date="2023-10" db="EMBL/GenBank/DDBJ databases">
        <title>Draft genome sequence of Xylaria bambusicola isolate GMP-LS, the root and basal stem rot pathogen of sugarcane in Indonesia.</title>
        <authorList>
            <person name="Selvaraj P."/>
            <person name="Muralishankar V."/>
            <person name="Muruganantham S."/>
            <person name="Sp S."/>
            <person name="Haryani S."/>
            <person name="Lau K.J.X."/>
            <person name="Naqvi N.I."/>
        </authorList>
    </citation>
    <scope>NUCLEOTIDE SEQUENCE [LARGE SCALE GENOMIC DNA]</scope>
    <source>
        <strain evidence="1">GMP-LS</strain>
    </source>
</reference>
<dbReference type="Proteomes" id="UP001305414">
    <property type="component" value="Unassembled WGS sequence"/>
</dbReference>
<protein>
    <submittedName>
        <fullName evidence="1">Uncharacterized protein</fullName>
    </submittedName>
</protein>
<proteinExistence type="predicted"/>
<evidence type="ECO:0000313" key="1">
    <source>
        <dbReference type="EMBL" id="KAK5632866.1"/>
    </source>
</evidence>
<name>A0AAN7UU53_9PEZI</name>
<accession>A0AAN7UU53</accession>
<comment type="caution">
    <text evidence="1">The sequence shown here is derived from an EMBL/GenBank/DDBJ whole genome shotgun (WGS) entry which is preliminary data.</text>
</comment>
<dbReference type="AlphaFoldDB" id="A0AAN7UU53"/>